<dbReference type="EMBL" id="JACMYC010000019">
    <property type="protein sequence ID" value="MBC2962308.1"/>
    <property type="molecule type" value="Genomic_DNA"/>
</dbReference>
<protein>
    <recommendedName>
        <fullName evidence="3">Capsular biosynthesis protein</fullName>
    </recommendedName>
</protein>
<accession>A0ABR6UD84</accession>
<keyword evidence="2" id="KW-1185">Reference proteome</keyword>
<comment type="caution">
    <text evidence="1">The sequence shown here is derived from an EMBL/GenBank/DDBJ whole genome shotgun (WGS) entry which is preliminary data.</text>
</comment>
<organism evidence="1 2">
    <name type="scientific">Nocardioides deserti</name>
    <dbReference type="NCBI Taxonomy" id="1588644"/>
    <lineage>
        <taxon>Bacteria</taxon>
        <taxon>Bacillati</taxon>
        <taxon>Actinomycetota</taxon>
        <taxon>Actinomycetes</taxon>
        <taxon>Propionibacteriales</taxon>
        <taxon>Nocardioidaceae</taxon>
        <taxon>Nocardioides</taxon>
    </lineage>
</organism>
<name>A0ABR6UD84_9ACTN</name>
<proteinExistence type="predicted"/>
<dbReference type="Proteomes" id="UP000604001">
    <property type="component" value="Unassembled WGS sequence"/>
</dbReference>
<dbReference type="RefSeq" id="WP_186347485.1">
    <property type="nucleotide sequence ID" value="NZ_BMMR01000008.1"/>
</dbReference>
<dbReference type="SUPFAM" id="SSF56112">
    <property type="entry name" value="Protein kinase-like (PK-like)"/>
    <property type="match status" value="1"/>
</dbReference>
<sequence length="541" mass="60507">MRVLLIMSGAYVADDLASEFGKLPPALLPVKNRRLLELQLQSFDFEHDQKYITIPQDYPLAEADQDLLQRAEISAIPADPKVSAKTALLAAVSEILARSAGPIVSLTLVLGDTLHEYAPFPDIDSYAVGTPLPEYKWSIVDIREGQIAGVSEERHPAAGDQVLTGYFTFKHIARLVRELNRNKSLTSALSAYAAAHLVAPQRMGEWHDFGHLHTYFRARMEMTDTRSFNEFATAGRVLTKSSSREGRIDAEASWFESLPAAMRIYVPQFMGRSPDRTSYSLEYLYLSPLSDLYVFGELTKQAWANILDAVCQFVEDSRQAVSEDGIPSKFVDEYRRKGYERLAEFAAQGGDVDRLVSVNGAPPTSLRKMHDALCALLEDRKEVSEKLSHGDLCLSNILYDFRTRGVRLIDPRGSNLNGEVSLYSDELYDLAKLNHSFIGGYDLILAGRYALDRVADDSINFRVKRTPSQEAISNQFRGLVRERFAHEDGSGDLRVLDAVTALLFISMLPLHSDRPDRQLAFQCVASEIHSKIVLGQEGWHA</sequence>
<dbReference type="InterPro" id="IPR011009">
    <property type="entry name" value="Kinase-like_dom_sf"/>
</dbReference>
<gene>
    <name evidence="1" type="ORF">H7344_18620</name>
</gene>
<evidence type="ECO:0000313" key="1">
    <source>
        <dbReference type="EMBL" id="MBC2962308.1"/>
    </source>
</evidence>
<evidence type="ECO:0000313" key="2">
    <source>
        <dbReference type="Proteomes" id="UP000604001"/>
    </source>
</evidence>
<reference evidence="1 2" key="1">
    <citation type="submission" date="2020-08" db="EMBL/GenBank/DDBJ databases">
        <title>novel species in genus Nocardioides.</title>
        <authorList>
            <person name="Zhang G."/>
        </authorList>
    </citation>
    <scope>NUCLEOTIDE SEQUENCE [LARGE SCALE GENOMIC DNA]</scope>
    <source>
        <strain evidence="1 2">SC8A-24</strain>
    </source>
</reference>
<evidence type="ECO:0008006" key="3">
    <source>
        <dbReference type="Google" id="ProtNLM"/>
    </source>
</evidence>